<gene>
    <name evidence="2" type="ordered locus">Fleli_2823</name>
</gene>
<dbReference type="HOGENOM" id="CLU_2616829_0_0_10"/>
<dbReference type="Proteomes" id="UP000006054">
    <property type="component" value="Chromosome"/>
</dbReference>
<accession>I4AMJ1</accession>
<dbReference type="AlphaFoldDB" id="I4AMJ1"/>
<sequence length="78" mass="9386">MLDSKSEKCIFWLFALVRNLIWIFIYQVVVFIINSQQKIELILTFIITIVFYFLFTLLFEQTPIDKILGIQVVEKKLR</sequence>
<dbReference type="KEGG" id="fli:Fleli_2823"/>
<keyword evidence="1" id="KW-0812">Transmembrane</keyword>
<feature type="transmembrane region" description="Helical" evidence="1">
    <location>
        <begin position="12"/>
        <end position="33"/>
    </location>
</feature>
<evidence type="ECO:0000256" key="1">
    <source>
        <dbReference type="SAM" id="Phobius"/>
    </source>
</evidence>
<dbReference type="EMBL" id="CP003345">
    <property type="protein sequence ID" value="AFM05176.1"/>
    <property type="molecule type" value="Genomic_DNA"/>
</dbReference>
<name>I4AMJ1_BERLS</name>
<reference evidence="3" key="1">
    <citation type="submission" date="2012-06" db="EMBL/GenBank/DDBJ databases">
        <title>The complete genome of Flexibacter litoralis DSM 6794.</title>
        <authorList>
            <person name="Lucas S."/>
            <person name="Copeland A."/>
            <person name="Lapidus A."/>
            <person name="Glavina del Rio T."/>
            <person name="Dalin E."/>
            <person name="Tice H."/>
            <person name="Bruce D."/>
            <person name="Goodwin L."/>
            <person name="Pitluck S."/>
            <person name="Peters L."/>
            <person name="Ovchinnikova G."/>
            <person name="Lu M."/>
            <person name="Kyrpides N."/>
            <person name="Mavromatis K."/>
            <person name="Ivanova N."/>
            <person name="Brettin T."/>
            <person name="Detter J.C."/>
            <person name="Han C."/>
            <person name="Larimer F."/>
            <person name="Land M."/>
            <person name="Hauser L."/>
            <person name="Markowitz V."/>
            <person name="Cheng J.-F."/>
            <person name="Hugenholtz P."/>
            <person name="Woyke T."/>
            <person name="Wu D."/>
            <person name="Spring S."/>
            <person name="Lang E."/>
            <person name="Kopitz M."/>
            <person name="Brambilla E."/>
            <person name="Klenk H.-P."/>
            <person name="Eisen J.A."/>
        </authorList>
    </citation>
    <scope>NUCLEOTIDE SEQUENCE [LARGE SCALE GENOMIC DNA]</scope>
    <source>
        <strain evidence="3">ATCC 23117 / DSM 6794 / NBRC 15988 / NCIMB 1366 / Sio-4</strain>
    </source>
</reference>
<organism evidence="2 3">
    <name type="scientific">Bernardetia litoralis (strain ATCC 23117 / DSM 6794 / NBRC 15988 / NCIMB 1366 / Fx l1 / Sio-4)</name>
    <name type="common">Flexibacter litoralis</name>
    <dbReference type="NCBI Taxonomy" id="880071"/>
    <lineage>
        <taxon>Bacteria</taxon>
        <taxon>Pseudomonadati</taxon>
        <taxon>Bacteroidota</taxon>
        <taxon>Cytophagia</taxon>
        <taxon>Cytophagales</taxon>
        <taxon>Bernardetiaceae</taxon>
        <taxon>Bernardetia</taxon>
    </lineage>
</organism>
<protein>
    <submittedName>
        <fullName evidence="2">Uncharacterized protein</fullName>
    </submittedName>
</protein>
<feature type="transmembrane region" description="Helical" evidence="1">
    <location>
        <begin position="39"/>
        <end position="59"/>
    </location>
</feature>
<evidence type="ECO:0000313" key="2">
    <source>
        <dbReference type="EMBL" id="AFM05176.1"/>
    </source>
</evidence>
<keyword evidence="1" id="KW-0472">Membrane</keyword>
<proteinExistence type="predicted"/>
<keyword evidence="3" id="KW-1185">Reference proteome</keyword>
<dbReference type="STRING" id="880071.Fleli_2823"/>
<keyword evidence="1" id="KW-1133">Transmembrane helix</keyword>
<evidence type="ECO:0000313" key="3">
    <source>
        <dbReference type="Proteomes" id="UP000006054"/>
    </source>
</evidence>